<evidence type="ECO:0000256" key="13">
    <source>
        <dbReference type="RuleBase" id="RU363035"/>
    </source>
</evidence>
<dbReference type="PANTHER" id="PTHR11946">
    <property type="entry name" value="VALYL-TRNA SYNTHETASES"/>
    <property type="match status" value="1"/>
</dbReference>
<dbReference type="FunFam" id="3.40.50.620:FF:000098">
    <property type="entry name" value="Valine--tRNA ligase"/>
    <property type="match status" value="1"/>
</dbReference>
<dbReference type="HAMAP" id="MF_02004">
    <property type="entry name" value="Val_tRNA_synth_type1"/>
    <property type="match status" value="1"/>
</dbReference>
<dbReference type="AlphaFoldDB" id="A0A6J4STS8"/>
<feature type="domain" description="Aminoacyl-tRNA synthetase class Ia" evidence="14">
    <location>
        <begin position="437"/>
        <end position="573"/>
    </location>
</feature>
<feature type="domain" description="Aminoacyl-tRNA synthetase class Ia" evidence="14">
    <location>
        <begin position="19"/>
        <end position="427"/>
    </location>
</feature>
<comment type="similarity">
    <text evidence="13">Belongs to the class-I aminoacyl-tRNA synthetase family.</text>
</comment>
<dbReference type="SUPFAM" id="SSF50677">
    <property type="entry name" value="ValRS/IleRS/LeuRS editing domain"/>
    <property type="match status" value="1"/>
</dbReference>
<evidence type="ECO:0000259" key="15">
    <source>
        <dbReference type="Pfam" id="PF08264"/>
    </source>
</evidence>
<dbReference type="PRINTS" id="PR00986">
    <property type="entry name" value="TRNASYNTHVAL"/>
</dbReference>
<keyword evidence="10 13" id="KW-0030">Aminoacyl-tRNA synthetase</keyword>
<dbReference type="GO" id="GO:0005524">
    <property type="term" value="F:ATP binding"/>
    <property type="evidence" value="ECO:0007669"/>
    <property type="project" value="UniProtKB-KW"/>
</dbReference>
<evidence type="ECO:0000256" key="3">
    <source>
        <dbReference type="ARBA" id="ARBA00013169"/>
    </source>
</evidence>
<dbReference type="EMBL" id="CADCVP010000229">
    <property type="protein sequence ID" value="CAA9505183.1"/>
    <property type="molecule type" value="Genomic_DNA"/>
</dbReference>
<evidence type="ECO:0000256" key="12">
    <source>
        <dbReference type="NCBIfam" id="TIGR00422"/>
    </source>
</evidence>
<keyword evidence="5 13" id="KW-0436">Ligase</keyword>
<dbReference type="NCBIfam" id="TIGR00422">
    <property type="entry name" value="valS"/>
    <property type="match status" value="1"/>
</dbReference>
<dbReference type="SUPFAM" id="SSF52374">
    <property type="entry name" value="Nucleotidylyl transferase"/>
    <property type="match status" value="1"/>
</dbReference>
<dbReference type="EC" id="6.1.1.9" evidence="3 12"/>
<dbReference type="GO" id="GO:0002161">
    <property type="term" value="F:aminoacyl-tRNA deacylase activity"/>
    <property type="evidence" value="ECO:0007669"/>
    <property type="project" value="InterPro"/>
</dbReference>
<dbReference type="PANTHER" id="PTHR11946:SF93">
    <property type="entry name" value="VALINE--TRNA LIGASE, CHLOROPLASTIC_MITOCHONDRIAL 2"/>
    <property type="match status" value="1"/>
</dbReference>
<protein>
    <recommendedName>
        <fullName evidence="3 12">Valine--tRNA ligase</fullName>
        <ecNumber evidence="3 12">6.1.1.9</ecNumber>
    </recommendedName>
</protein>
<dbReference type="InterPro" id="IPR033705">
    <property type="entry name" value="Anticodon_Ia_Val"/>
</dbReference>
<dbReference type="Gene3D" id="1.10.730.10">
    <property type="entry name" value="Isoleucyl-tRNA Synthetase, Domain 1"/>
    <property type="match status" value="1"/>
</dbReference>
<evidence type="ECO:0000256" key="4">
    <source>
        <dbReference type="ARBA" id="ARBA00022490"/>
    </source>
</evidence>
<dbReference type="Gene3D" id="3.90.740.10">
    <property type="entry name" value="Valyl/Leucyl/Isoleucyl-tRNA synthetase, editing domain"/>
    <property type="match status" value="1"/>
</dbReference>
<evidence type="ECO:0000256" key="7">
    <source>
        <dbReference type="ARBA" id="ARBA00022840"/>
    </source>
</evidence>
<dbReference type="NCBIfam" id="NF004349">
    <property type="entry name" value="PRK05729.1"/>
    <property type="match status" value="1"/>
</dbReference>
<evidence type="ECO:0000256" key="11">
    <source>
        <dbReference type="ARBA" id="ARBA00047552"/>
    </source>
</evidence>
<keyword evidence="4" id="KW-0963">Cytoplasm</keyword>
<evidence type="ECO:0000313" key="16">
    <source>
        <dbReference type="EMBL" id="CAA9505183.1"/>
    </source>
</evidence>
<feature type="domain" description="Methionyl/Valyl/Leucyl/Isoleucyl-tRNA synthetase anticodon-binding" evidence="15">
    <location>
        <begin position="617"/>
        <end position="757"/>
    </location>
</feature>
<feature type="non-terminal residue" evidence="16">
    <location>
        <position position="811"/>
    </location>
</feature>
<dbReference type="InterPro" id="IPR013155">
    <property type="entry name" value="M/V/L/I-tRNA-synth_anticd-bd"/>
</dbReference>
<keyword evidence="6 13" id="KW-0547">Nucleotide-binding</keyword>
<evidence type="ECO:0000256" key="9">
    <source>
        <dbReference type="ARBA" id="ARBA00023054"/>
    </source>
</evidence>
<proteinExistence type="inferred from homology"/>
<reference evidence="16" key="1">
    <citation type="submission" date="2020-02" db="EMBL/GenBank/DDBJ databases">
        <authorList>
            <person name="Meier V. D."/>
        </authorList>
    </citation>
    <scope>NUCLEOTIDE SEQUENCE</scope>
    <source>
        <strain evidence="16">AVDCRST_MAG69</strain>
    </source>
</reference>
<comment type="subcellular location">
    <subcellularLocation>
        <location evidence="1">Cytoplasm</location>
    </subcellularLocation>
</comment>
<dbReference type="GO" id="GO:0004832">
    <property type="term" value="F:valine-tRNA ligase activity"/>
    <property type="evidence" value="ECO:0007669"/>
    <property type="project" value="UniProtKB-UniRule"/>
</dbReference>
<dbReference type="Gene3D" id="3.40.50.620">
    <property type="entry name" value="HUPs"/>
    <property type="match status" value="3"/>
</dbReference>
<dbReference type="InterPro" id="IPR002303">
    <property type="entry name" value="Valyl-tRNA_ligase"/>
</dbReference>
<dbReference type="SUPFAM" id="SSF47323">
    <property type="entry name" value="Anticodon-binding domain of a subclass of class I aminoacyl-tRNA synthetases"/>
    <property type="match status" value="1"/>
</dbReference>
<dbReference type="GO" id="GO:0006438">
    <property type="term" value="P:valyl-tRNA aminoacylation"/>
    <property type="evidence" value="ECO:0007669"/>
    <property type="project" value="UniProtKB-UniRule"/>
</dbReference>
<accession>A0A6J4STS8</accession>
<evidence type="ECO:0000256" key="2">
    <source>
        <dbReference type="ARBA" id="ARBA00011245"/>
    </source>
</evidence>
<evidence type="ECO:0000259" key="14">
    <source>
        <dbReference type="Pfam" id="PF00133"/>
    </source>
</evidence>
<organism evidence="16">
    <name type="scientific">uncultured Solirubrobacteraceae bacterium</name>
    <dbReference type="NCBI Taxonomy" id="1162706"/>
    <lineage>
        <taxon>Bacteria</taxon>
        <taxon>Bacillati</taxon>
        <taxon>Actinomycetota</taxon>
        <taxon>Thermoleophilia</taxon>
        <taxon>Solirubrobacterales</taxon>
        <taxon>Solirubrobacteraceae</taxon>
        <taxon>environmental samples</taxon>
    </lineage>
</organism>
<comment type="catalytic activity">
    <reaction evidence="11">
        <text>tRNA(Val) + L-valine + ATP = L-valyl-tRNA(Val) + AMP + diphosphate</text>
        <dbReference type="Rhea" id="RHEA:10704"/>
        <dbReference type="Rhea" id="RHEA-COMP:9672"/>
        <dbReference type="Rhea" id="RHEA-COMP:9708"/>
        <dbReference type="ChEBI" id="CHEBI:30616"/>
        <dbReference type="ChEBI" id="CHEBI:33019"/>
        <dbReference type="ChEBI" id="CHEBI:57762"/>
        <dbReference type="ChEBI" id="CHEBI:78442"/>
        <dbReference type="ChEBI" id="CHEBI:78537"/>
        <dbReference type="ChEBI" id="CHEBI:456215"/>
        <dbReference type="EC" id="6.1.1.9"/>
    </reaction>
</comment>
<dbReference type="InterPro" id="IPR002300">
    <property type="entry name" value="aa-tRNA-synth_Ia"/>
</dbReference>
<sequence>MSELASRTRYEPVEAEPRVIEAWARSGLFHPEPEGTPEENYSIAIPPPNVTGVLHMGHALNGAIQDTLIRYQRMRGRRAKWILGTDHAGIAVQTQVERALKAEGTSRQELGREAFLQRAWDWRESYGSTIIEQIKRLGASCDYEQERFTLDDGYVKAVLEVFVALHRKGWIYRDNYMVNWDPGSRSAISDLEVEDREVTDSLYYVDYPLANGSGAITVATVRPETMLADTAIAVNPADERYTRLIGESAVLPLVGRRLRIIADEYVKPEFGTGALKITPGHDPNDFEIGRAHGLEELSVIGEDGRMTEAAGEAYAGMTVLECRAAVVEALREQGRIARTEPYTHNVPYSHRSGERIEPLVSLQWFMRMDELAEPAIEAVQSGRVKLHPDRWKRVYLNWMNEIRPWCISRQLWWGHQLPVWYRGDETYVGTEAPEGDGWVRDPDVLDTWFSSALWPFATLGWPDETPDLRAFYPTDVLSTARDILFLWVARMIMMGLEFAGDVPFTDVYVHSVIQAPDGRRMSKSLGTGIDPLDLIVGGPRPPVFTQGGDFPPYGSDAVRFGLLSMSSTQDVRFNEERVAQGQQLANKLFNASRLVLLRIDPDAVLPATAPAPSTVEDAWILSRLERAKEEMSVAIESFELHRAALGLYDFVYGDLCDWYLELAKPRLYEDDNREVSEFALHVLGETLALAHPVIPFVTEEIWSHLPGPEGLLMAHAWPAADPGRIDADAEAELDRAIEAITQLRGWRDRVSAAPGRPVPARLDGDGYDRTREHVARLARLEWADRDEAPIAGVAVPGGVVSVFASDAVDTP</sequence>
<evidence type="ECO:0000256" key="10">
    <source>
        <dbReference type="ARBA" id="ARBA00023146"/>
    </source>
</evidence>
<evidence type="ECO:0000256" key="5">
    <source>
        <dbReference type="ARBA" id="ARBA00022598"/>
    </source>
</evidence>
<evidence type="ECO:0000256" key="6">
    <source>
        <dbReference type="ARBA" id="ARBA00022741"/>
    </source>
</evidence>
<keyword evidence="7 13" id="KW-0067">ATP-binding</keyword>
<dbReference type="InterPro" id="IPR009080">
    <property type="entry name" value="tRNAsynth_Ia_anticodon-bd"/>
</dbReference>
<keyword evidence="8 13" id="KW-0648">Protein biosynthesis</keyword>
<dbReference type="FunFam" id="3.40.50.620:FF:000032">
    <property type="entry name" value="Valine--tRNA ligase"/>
    <property type="match status" value="1"/>
</dbReference>
<comment type="subunit">
    <text evidence="2">Monomer.</text>
</comment>
<dbReference type="InterPro" id="IPR001412">
    <property type="entry name" value="aa-tRNA-synth_I_CS"/>
</dbReference>
<dbReference type="Pfam" id="PF00133">
    <property type="entry name" value="tRNA-synt_1"/>
    <property type="match status" value="2"/>
</dbReference>
<name>A0A6J4STS8_9ACTN</name>
<gene>
    <name evidence="16" type="ORF">AVDCRST_MAG69-2151</name>
</gene>
<dbReference type="CDD" id="cd07962">
    <property type="entry name" value="Anticodon_Ia_Val"/>
    <property type="match status" value="1"/>
</dbReference>
<dbReference type="PROSITE" id="PS00178">
    <property type="entry name" value="AA_TRNA_LIGASE_I"/>
    <property type="match status" value="1"/>
</dbReference>
<dbReference type="GO" id="GO:0005829">
    <property type="term" value="C:cytosol"/>
    <property type="evidence" value="ECO:0007669"/>
    <property type="project" value="TreeGrafter"/>
</dbReference>
<dbReference type="Pfam" id="PF08264">
    <property type="entry name" value="Anticodon_1"/>
    <property type="match status" value="1"/>
</dbReference>
<evidence type="ECO:0000256" key="1">
    <source>
        <dbReference type="ARBA" id="ARBA00004496"/>
    </source>
</evidence>
<dbReference type="CDD" id="cd00817">
    <property type="entry name" value="ValRS_core"/>
    <property type="match status" value="1"/>
</dbReference>
<evidence type="ECO:0000256" key="8">
    <source>
        <dbReference type="ARBA" id="ARBA00022917"/>
    </source>
</evidence>
<keyword evidence="9" id="KW-0175">Coiled coil</keyword>
<dbReference type="InterPro" id="IPR014729">
    <property type="entry name" value="Rossmann-like_a/b/a_fold"/>
</dbReference>
<dbReference type="InterPro" id="IPR009008">
    <property type="entry name" value="Val/Leu/Ile-tRNA-synth_edit"/>
</dbReference>